<keyword evidence="3" id="KW-0732">Signal</keyword>
<keyword evidence="2" id="KW-1133">Transmembrane helix</keyword>
<protein>
    <recommendedName>
        <fullName evidence="6">Autophagy-related protein</fullName>
    </recommendedName>
</protein>
<feature type="transmembrane region" description="Helical" evidence="2">
    <location>
        <begin position="166"/>
        <end position="190"/>
    </location>
</feature>
<gene>
    <name evidence="4" type="ORF">EPUS_08021</name>
</gene>
<feature type="transmembrane region" description="Helical" evidence="2">
    <location>
        <begin position="196"/>
        <end position="218"/>
    </location>
</feature>
<dbReference type="AlphaFoldDB" id="U1HI11"/>
<feature type="region of interest" description="Disordered" evidence="1">
    <location>
        <begin position="524"/>
        <end position="571"/>
    </location>
</feature>
<dbReference type="EMBL" id="KE721388">
    <property type="protein sequence ID" value="ERF69820.1"/>
    <property type="molecule type" value="Genomic_DNA"/>
</dbReference>
<feature type="transmembrane region" description="Helical" evidence="2">
    <location>
        <begin position="583"/>
        <end position="605"/>
    </location>
</feature>
<feature type="transmembrane region" description="Helical" evidence="2">
    <location>
        <begin position="447"/>
        <end position="472"/>
    </location>
</feature>
<keyword evidence="5" id="KW-1185">Reference proteome</keyword>
<feature type="transmembrane region" description="Helical" evidence="2">
    <location>
        <begin position="312"/>
        <end position="333"/>
    </location>
</feature>
<evidence type="ECO:0000256" key="2">
    <source>
        <dbReference type="SAM" id="Phobius"/>
    </source>
</evidence>
<dbReference type="OrthoDB" id="5392263at2759"/>
<reference evidence="5" key="1">
    <citation type="journal article" date="2014" name="BMC Genomics">
        <title>Genome characteristics reveal the impact of lichenization on lichen-forming fungus Endocarpon pusillum Hedwig (Verrucariales, Ascomycota).</title>
        <authorList>
            <person name="Wang Y.-Y."/>
            <person name="Liu B."/>
            <person name="Zhang X.-Y."/>
            <person name="Zhou Q.-M."/>
            <person name="Zhang T."/>
            <person name="Li H."/>
            <person name="Yu Y.-F."/>
            <person name="Zhang X.-L."/>
            <person name="Hao X.-Y."/>
            <person name="Wang M."/>
            <person name="Wang L."/>
            <person name="Wei J.-C."/>
        </authorList>
    </citation>
    <scope>NUCLEOTIDE SEQUENCE [LARGE SCALE GENOMIC DNA]</scope>
    <source>
        <strain evidence="5">Z07020 / HMAS-L-300199</strain>
    </source>
</reference>
<accession>U1HI11</accession>
<keyword evidence="2" id="KW-0472">Membrane</keyword>
<evidence type="ECO:0008006" key="6">
    <source>
        <dbReference type="Google" id="ProtNLM"/>
    </source>
</evidence>
<evidence type="ECO:0000313" key="5">
    <source>
        <dbReference type="Proteomes" id="UP000019373"/>
    </source>
</evidence>
<feature type="transmembrane region" description="Helical" evidence="2">
    <location>
        <begin position="136"/>
        <end position="154"/>
    </location>
</feature>
<feature type="transmembrane region" description="Helical" evidence="2">
    <location>
        <begin position="353"/>
        <end position="374"/>
    </location>
</feature>
<feature type="chain" id="PRO_5004612600" description="Autophagy-related protein" evidence="3">
    <location>
        <begin position="25"/>
        <end position="700"/>
    </location>
</feature>
<dbReference type="RefSeq" id="XP_007804528.1">
    <property type="nucleotide sequence ID" value="XM_007806337.1"/>
</dbReference>
<sequence length="700" mass="77713">MILAHVGFPALALCIIPWLRLVLSEDRTYDSVLDAFPELEALNKQQIKDPISGGQDFDYCCLLAVNASYELVNGSVKPMGLFINESVTGLQSQQWPCGASYTGNKSGAPEVVAPYQWVRQHCPGWQENRGSKVDDWTQLFVGFLLPAVAFCLIVPRQQELKLPRALFDVELGQVSGLLSSPFLTLAASLLVTIDTVYWLIVVFTFSGPILLSGLYEAVVDKRMLAFIRDKIDNGRLSRTDRARILFAILVGNLDLAWGSHDGQEGQAWLDTQSLVAELEEAEKGLLTPNGTIDRDRLESSAKSIKVRLRTMLACQFPFGSTVGAPVVFFLGSFGYALKELSANLGRNSSSHALAYGTFWIVMPLESIVVSCLLAGNNPNTLEGIVGRREITEPYPTFFGFVPSFDTGYKPAWMWNRGRNKQHWAEAIARRYHVDDLRKRVAISNRDLAKLYSVVLVLLLIPCALAFTVSYLTPKTGLGCRSVDFMMFFFLQALLVGMWVWKYLENGFVEASQLPTLTIPLPSSSPTARVPGTETGNVDANGDRDGEKSATADAEMDEEGGKRCPTHQHKSRHAQHRVRRRRHAWLCTVAFLALCSCFFGIGGTVMQLVGVYQNGLCLIPLSDWLAKESTILLSTNSHAAISLAQHTWIPVGVTAAAYLCFICCVGWWYNTYLRLQFHEMVDAFDEEKVRTSTFINVKSGM</sequence>
<evidence type="ECO:0000256" key="1">
    <source>
        <dbReference type="SAM" id="MobiDB-lite"/>
    </source>
</evidence>
<feature type="signal peptide" evidence="3">
    <location>
        <begin position="1"/>
        <end position="24"/>
    </location>
</feature>
<evidence type="ECO:0000256" key="3">
    <source>
        <dbReference type="SAM" id="SignalP"/>
    </source>
</evidence>
<keyword evidence="2" id="KW-0812">Transmembrane</keyword>
<evidence type="ECO:0000313" key="4">
    <source>
        <dbReference type="EMBL" id="ERF69820.1"/>
    </source>
</evidence>
<proteinExistence type="predicted"/>
<dbReference type="OMA" id="VEWMIIV"/>
<dbReference type="eggNOG" id="ENOG502SH6B">
    <property type="taxonomic scope" value="Eukaryota"/>
</dbReference>
<dbReference type="Proteomes" id="UP000019373">
    <property type="component" value="Unassembled WGS sequence"/>
</dbReference>
<feature type="transmembrane region" description="Helical" evidence="2">
    <location>
        <begin position="484"/>
        <end position="503"/>
    </location>
</feature>
<feature type="transmembrane region" description="Helical" evidence="2">
    <location>
        <begin position="647"/>
        <end position="668"/>
    </location>
</feature>
<dbReference type="HOGENOM" id="CLU_011353_0_0_1"/>
<organism evidence="4 5">
    <name type="scientific">Endocarpon pusillum (strain Z07020 / HMAS-L-300199)</name>
    <name type="common">Lichen-forming fungus</name>
    <dbReference type="NCBI Taxonomy" id="1263415"/>
    <lineage>
        <taxon>Eukaryota</taxon>
        <taxon>Fungi</taxon>
        <taxon>Dikarya</taxon>
        <taxon>Ascomycota</taxon>
        <taxon>Pezizomycotina</taxon>
        <taxon>Eurotiomycetes</taxon>
        <taxon>Chaetothyriomycetidae</taxon>
        <taxon>Verrucariales</taxon>
        <taxon>Verrucariaceae</taxon>
        <taxon>Endocarpon</taxon>
    </lineage>
</organism>
<name>U1HI11_ENDPU</name>
<feature type="compositionally biased region" description="Basic and acidic residues" evidence="1">
    <location>
        <begin position="540"/>
        <end position="549"/>
    </location>
</feature>
<dbReference type="GeneID" id="19242899"/>